<organism evidence="1 2">
    <name type="scientific">Pseudomonas alkylphenolica</name>
    <dbReference type="NCBI Taxonomy" id="237609"/>
    <lineage>
        <taxon>Bacteria</taxon>
        <taxon>Pseudomonadati</taxon>
        <taxon>Pseudomonadota</taxon>
        <taxon>Gammaproteobacteria</taxon>
        <taxon>Pseudomonadales</taxon>
        <taxon>Pseudomonadaceae</taxon>
        <taxon>Pseudomonas</taxon>
    </lineage>
</organism>
<accession>A0A6I6H504</accession>
<dbReference type="Pfam" id="PF13988">
    <property type="entry name" value="DUF4225"/>
    <property type="match status" value="1"/>
</dbReference>
<proteinExistence type="predicted"/>
<keyword evidence="2" id="KW-1185">Reference proteome</keyword>
<protein>
    <submittedName>
        <fullName evidence="1">DUF4225 domain-containing protein</fullName>
    </submittedName>
</protein>
<dbReference type="RefSeq" id="WP_157192191.1">
    <property type="nucleotide sequence ID" value="NZ_CP046621.1"/>
</dbReference>
<gene>
    <name evidence="1" type="ORF">GPJ81_10980</name>
</gene>
<dbReference type="EMBL" id="CP046621">
    <property type="protein sequence ID" value="QGW77181.1"/>
    <property type="molecule type" value="Genomic_DNA"/>
</dbReference>
<sequence length="237" mass="25622">MTSRPSPLLLDPNDYWVVCEAASSLTKQACTLAAIHIKDGVVRTQFNREMAYYAKHIADDVANGKKTPDEALLEIKNEQWSLINQSLGISRKGAGVIAGVFQVAAGATICASPAIILCGVAGLPMIAHGANNIYENGENLLTGRSDSEGWVRKGYQAVAKSMGGSMRDGNIAYGVSDIGLSVYGMTRMVLRTGAWKLFKYIPSDYVRSYINMSRGAIVFEVGVDMLTGEQVYVETKK</sequence>
<evidence type="ECO:0000313" key="1">
    <source>
        <dbReference type="EMBL" id="QGW77181.1"/>
    </source>
</evidence>
<reference evidence="1" key="1">
    <citation type="submission" date="2019-12" db="EMBL/GenBank/DDBJ databases">
        <title>Hybrid Genome Assemblies of two High G+C Isolates from Undergraduate Microbiology Courses.</title>
        <authorList>
            <person name="Ne Ville C.J."/>
            <person name="Enright D."/>
            <person name="Hernandez I."/>
            <person name="Dodsworth J."/>
            <person name="Orwin P.M."/>
        </authorList>
    </citation>
    <scope>NUCLEOTIDE SEQUENCE [LARGE SCALE GENOMIC DNA]</scope>
    <source>
        <strain evidence="1">Neo</strain>
    </source>
</reference>
<dbReference type="Proteomes" id="UP000426235">
    <property type="component" value="Chromosome"/>
</dbReference>
<dbReference type="AlphaFoldDB" id="A0A6I6H504"/>
<dbReference type="InterPro" id="IPR025320">
    <property type="entry name" value="DUF4225"/>
</dbReference>
<name>A0A6I6H504_9PSED</name>
<evidence type="ECO:0000313" key="2">
    <source>
        <dbReference type="Proteomes" id="UP000426235"/>
    </source>
</evidence>